<name>A0A4Y7XHB2_9GAMM</name>
<organism evidence="1 2">
    <name type="scientific">Alkanindiges illinoisensis</name>
    <dbReference type="NCBI Taxonomy" id="197183"/>
    <lineage>
        <taxon>Bacteria</taxon>
        <taxon>Pseudomonadati</taxon>
        <taxon>Pseudomonadota</taxon>
        <taxon>Gammaproteobacteria</taxon>
        <taxon>Moraxellales</taxon>
        <taxon>Moraxellaceae</taxon>
        <taxon>Alkanindiges</taxon>
    </lineage>
</organism>
<gene>
    <name evidence="1" type="ORF">E2B99_00760</name>
</gene>
<reference evidence="1 2" key="1">
    <citation type="submission" date="2019-03" db="EMBL/GenBank/DDBJ databases">
        <title>Alkanindiges illinoisensis: a potential pathogenic isolated from ascites of a gastric cancer patient with abdominal metastasis.</title>
        <authorList>
            <person name="Hu X."/>
            <person name="Yang B."/>
            <person name="Yan X."/>
            <person name="Lin L."/>
            <person name="Zhao H."/>
            <person name="Zhou F."/>
            <person name="Su B."/>
            <person name="Chen J."/>
            <person name="Rui Y."/>
            <person name="Wang Q."/>
            <person name="Zheng L."/>
        </authorList>
    </citation>
    <scope>NUCLEOTIDE SEQUENCE [LARGE SCALE GENOMIC DNA]</scope>
    <source>
        <strain evidence="1 2">NFYY 23406</strain>
    </source>
</reference>
<dbReference type="OrthoDB" id="6400838at2"/>
<proteinExistence type="predicted"/>
<keyword evidence="2" id="KW-1185">Reference proteome</keyword>
<dbReference type="AlphaFoldDB" id="A0A4Y7XHB2"/>
<accession>A0A4Y7XHB2</accession>
<dbReference type="RefSeq" id="WP_134243103.1">
    <property type="nucleotide sequence ID" value="NZ_SNTY01000005.1"/>
</dbReference>
<evidence type="ECO:0000313" key="2">
    <source>
        <dbReference type="Proteomes" id="UP000297834"/>
    </source>
</evidence>
<sequence>MKLIPYFSCEKISDKPSDEVMQILKTNIAADSYSLLTYKNYTFTIQRNINYRNSFLPIAFGSITETSEKISVNIS</sequence>
<evidence type="ECO:0000313" key="1">
    <source>
        <dbReference type="EMBL" id="TEU30733.1"/>
    </source>
</evidence>
<protein>
    <submittedName>
        <fullName evidence="1">Uncharacterized protein</fullName>
    </submittedName>
</protein>
<dbReference type="Proteomes" id="UP000297834">
    <property type="component" value="Unassembled WGS sequence"/>
</dbReference>
<dbReference type="EMBL" id="SNTY01000005">
    <property type="protein sequence ID" value="TEU30733.1"/>
    <property type="molecule type" value="Genomic_DNA"/>
</dbReference>
<comment type="caution">
    <text evidence="1">The sequence shown here is derived from an EMBL/GenBank/DDBJ whole genome shotgun (WGS) entry which is preliminary data.</text>
</comment>